<evidence type="ECO:0000313" key="4">
    <source>
        <dbReference type="Proteomes" id="UP000663879"/>
    </source>
</evidence>
<comment type="similarity">
    <text evidence="1">Belongs to the arrestin family.</text>
</comment>
<gene>
    <name evidence="3" type="ORF">OXX778_LOCUS11597</name>
</gene>
<evidence type="ECO:0000313" key="3">
    <source>
        <dbReference type="EMBL" id="CAF0904985.1"/>
    </source>
</evidence>
<dbReference type="PANTHER" id="PTHR11188">
    <property type="entry name" value="ARRESTIN DOMAIN CONTAINING PROTEIN"/>
    <property type="match status" value="1"/>
</dbReference>
<keyword evidence="4" id="KW-1185">Reference proteome</keyword>
<dbReference type="GO" id="GO:0015031">
    <property type="term" value="P:protein transport"/>
    <property type="evidence" value="ECO:0007669"/>
    <property type="project" value="TreeGrafter"/>
</dbReference>
<feature type="domain" description="Arrestin C-terminal-like" evidence="2">
    <location>
        <begin position="174"/>
        <end position="305"/>
    </location>
</feature>
<organism evidence="3 4">
    <name type="scientific">Brachionus calyciflorus</name>
    <dbReference type="NCBI Taxonomy" id="104777"/>
    <lineage>
        <taxon>Eukaryota</taxon>
        <taxon>Metazoa</taxon>
        <taxon>Spiralia</taxon>
        <taxon>Gnathifera</taxon>
        <taxon>Rotifera</taxon>
        <taxon>Eurotatoria</taxon>
        <taxon>Monogononta</taxon>
        <taxon>Pseudotrocha</taxon>
        <taxon>Ploima</taxon>
        <taxon>Brachionidae</taxon>
        <taxon>Brachionus</taxon>
    </lineage>
</organism>
<dbReference type="GO" id="GO:0005737">
    <property type="term" value="C:cytoplasm"/>
    <property type="evidence" value="ECO:0007669"/>
    <property type="project" value="TreeGrafter"/>
</dbReference>
<evidence type="ECO:0000259" key="2">
    <source>
        <dbReference type="SMART" id="SM01017"/>
    </source>
</evidence>
<comment type="caution">
    <text evidence="3">The sequence shown here is derived from an EMBL/GenBank/DDBJ whole genome shotgun (WGS) entry which is preliminary data.</text>
</comment>
<dbReference type="Gene3D" id="2.60.40.640">
    <property type="match status" value="2"/>
</dbReference>
<accession>A0A813ZTJ9</accession>
<evidence type="ECO:0000256" key="1">
    <source>
        <dbReference type="ARBA" id="ARBA00005298"/>
    </source>
</evidence>
<dbReference type="OrthoDB" id="2333384at2759"/>
<dbReference type="InterPro" id="IPR014752">
    <property type="entry name" value="Arrestin-like_C"/>
</dbReference>
<dbReference type="SUPFAM" id="SSF81296">
    <property type="entry name" value="E set domains"/>
    <property type="match status" value="2"/>
</dbReference>
<dbReference type="EMBL" id="CAJNOC010001981">
    <property type="protein sequence ID" value="CAF0904985.1"/>
    <property type="molecule type" value="Genomic_DNA"/>
</dbReference>
<name>A0A813ZTJ9_9BILA</name>
<dbReference type="InterPro" id="IPR011022">
    <property type="entry name" value="Arrestin_C-like"/>
</dbReference>
<dbReference type="Pfam" id="PF00339">
    <property type="entry name" value="Arrestin_N"/>
    <property type="match status" value="1"/>
</dbReference>
<protein>
    <recommendedName>
        <fullName evidence="2">Arrestin C-terminal-like domain-containing protein</fullName>
    </recommendedName>
</protein>
<reference evidence="3" key="1">
    <citation type="submission" date="2021-02" db="EMBL/GenBank/DDBJ databases">
        <authorList>
            <person name="Nowell W R."/>
        </authorList>
    </citation>
    <scope>NUCLEOTIDE SEQUENCE</scope>
    <source>
        <strain evidence="3">Ploen Becks lab</strain>
    </source>
</reference>
<dbReference type="PANTHER" id="PTHR11188:SF176">
    <property type="entry name" value="ARRESTIN DOMAIN-CONTAINING PROTEIN 1"/>
    <property type="match status" value="1"/>
</dbReference>
<dbReference type="Proteomes" id="UP000663879">
    <property type="component" value="Unassembled WGS sequence"/>
</dbReference>
<dbReference type="SMART" id="SM01017">
    <property type="entry name" value="Arrestin_C"/>
    <property type="match status" value="1"/>
</dbReference>
<dbReference type="InterPro" id="IPR050357">
    <property type="entry name" value="Arrestin_domain-protein"/>
</dbReference>
<proteinExistence type="inferred from homology"/>
<sequence>MGKIDYFTITLQKQNAIYMSSENLRGTLSLRVNERLKINSVKMLISGGARVHWSESHGSGKNRRTVHYSAYEKYLNFDLVFLSKQPNSDLYLEIGDYSYPFDIVLPPNLPTSFEHTVGQVRYSLYGTVDIPWAFDKHTTRSFTVVSHLDLNANPALRQGFGVSDEKVLCCGPCKSDPIIANFNILKSGYVPGEAIVFNATMDNKSSREIKEMSVNLIQVMRFHATRKTRTCVRNVAQIKFPKHVDERTVETWQNSVLVIPPVCSSSNGTCRIIEVGYKVVFNFDASGIAVSKDLDIPIVIGTIPLSLQPSMPAPNIPFTYEGCIFGPNPVDFGNEISGGNNKGETIESDLNTYKPFYPFYKDFSLNNRNV</sequence>
<dbReference type="AlphaFoldDB" id="A0A813ZTJ9"/>
<dbReference type="InterPro" id="IPR014756">
    <property type="entry name" value="Ig_E-set"/>
</dbReference>
<dbReference type="Pfam" id="PF02752">
    <property type="entry name" value="Arrestin_C"/>
    <property type="match status" value="1"/>
</dbReference>
<dbReference type="InterPro" id="IPR011021">
    <property type="entry name" value="Arrestin-like_N"/>
</dbReference>